<reference evidence="1 2" key="1">
    <citation type="submission" date="2018-09" db="EMBL/GenBank/DDBJ databases">
        <title>Whole genome based analysis of evolution and adaptive divergence in Indian and Brazilian strains of Azospirillum brasilense.</title>
        <authorList>
            <person name="Singh C."/>
            <person name="Tripathi A.K."/>
        </authorList>
    </citation>
    <scope>NUCLEOTIDE SEQUENCE [LARGE SCALE GENOMIC DNA]</scope>
    <source>
        <strain evidence="1 2">MTCC4036</strain>
    </source>
</reference>
<protein>
    <submittedName>
        <fullName evidence="1">Uncharacterized protein</fullName>
    </submittedName>
</protein>
<dbReference type="Proteomes" id="UP000298596">
    <property type="component" value="Chromosome"/>
</dbReference>
<proteinExistence type="predicted"/>
<evidence type="ECO:0000313" key="1">
    <source>
        <dbReference type="EMBL" id="QCO02850.1"/>
    </source>
</evidence>
<gene>
    <name evidence="1" type="ORF">D3867_13025</name>
</gene>
<dbReference type="AlphaFoldDB" id="A0A4D8Q5G2"/>
<name>A0A4D8Q5G2_AZOBR</name>
<evidence type="ECO:0000313" key="2">
    <source>
        <dbReference type="Proteomes" id="UP000298596"/>
    </source>
</evidence>
<sequence>MKTMPDNPLVNFLRSYGPSAASDSLCDEHVQVAVKQHGVRPVEIPAPRMRDIREALLGDSPTNVILTGTAGDGKTYHIRKFYFDELGGDGSRWPGNDGILQVGLPGGRTLRIVRDLSEVSDDLKAGEIEHVTRCLTGEDPSTLYLVAANDGQLLKFWRDAMEGQQRQGETAAFELVHSALADMLHNDLTRDREGALALRLMNLSRSTDGNTFDTVVDAILGHEGWGACKDCPAATEGAPRCPILLNRELLIEPRDGKFRGNFKLRLRDALKVAAANDQHVPIRQLLTLTVNIVLGDRAAGNGQPLLTCAKARSRAREGAYRLTNPYENALGMNLRPSYRERYAVFSILEAFGIGHETNNAMDSLLIEKRPEDLRDGVFLRDLEHGEMLFARSRDLYLKGASSLDPDEFSDMVSAQRRRLFFSLPDAPDAAPLSPWRLTVFHHAGRYLRFCEVLAERRADDENAMRQVVKGLNRTLTGMMADDTEQLWLAHSIGKGEGGAGRLTTVPPVQRKGMGHFKVTVKLAENTRRPSIRIEPTIGGAEGAPHLDLTPLLFEYLIRVAEGSLPSSFSRQCHKEIRHFAMNAADFVARAYGDMAVSQVGILSVGNDGRISSRQIEVGP</sequence>
<organism evidence="1 2">
    <name type="scientific">Azospirillum brasilense</name>
    <dbReference type="NCBI Taxonomy" id="192"/>
    <lineage>
        <taxon>Bacteria</taxon>
        <taxon>Pseudomonadati</taxon>
        <taxon>Pseudomonadota</taxon>
        <taxon>Alphaproteobacteria</taxon>
        <taxon>Rhodospirillales</taxon>
        <taxon>Azospirillaceae</taxon>
        <taxon>Azospirillum</taxon>
    </lineage>
</organism>
<dbReference type="EMBL" id="CP032330">
    <property type="protein sequence ID" value="QCO02850.1"/>
    <property type="molecule type" value="Genomic_DNA"/>
</dbReference>
<accession>A0A4D8Q5G2</accession>